<name>A0ABS4BUI5_9FLAO</name>
<sequence>MRTKSYSNLIIPLTIIVHLIIINGILWLFTPELYLNIWAFVYYNCSWLIIAHQLKFYPTGRREVFMTNIRKLCYLYAIYGLAYFSWFGLAGIKVTSVYYYIFVYLLICACLTLYRIVFYEFVRHYRLKGGNFVKVVVIGRDKNLKKIRRIFDHPQFGYRYCGFFDDGPSNSPTYHGPVMGCFRYIIDNRIDEVYCTAAKLSKEQLQNLINFADNNLIKLKIIPDNKEIFTRSMSIEQYDNIPVLKLRTVPLETEVAFVAKRAFDLVFSTIAIVTLLSWLIPLMYVLIKLESPGPLFFKQRRHGLNRGAFWCIKFRSMAPSTDSDTKMATKNDMRVTKIGRIIRKTSIDELPQFLNVFMGDMSVVGPRPHMEKHTSDYEISVDKYLVRHFVKPGITGLAQVQGFRGEINTPADILNRIRLDILYVEKWSLWLDLKIIFKTVLNAIRGEEKAY</sequence>
<gene>
    <name evidence="9" type="ORF">J8H85_07805</name>
</gene>
<dbReference type="Pfam" id="PF13727">
    <property type="entry name" value="CoA_binding_3"/>
    <property type="match status" value="1"/>
</dbReference>
<keyword evidence="10" id="KW-1185">Reference proteome</keyword>
<keyword evidence="4 7" id="KW-0812">Transmembrane</keyword>
<dbReference type="PANTHER" id="PTHR30576:SF0">
    <property type="entry name" value="UNDECAPRENYL-PHOSPHATE N-ACETYLGALACTOSAMINYL 1-PHOSPHATE TRANSFERASE-RELATED"/>
    <property type="match status" value="1"/>
</dbReference>
<evidence type="ECO:0000313" key="10">
    <source>
        <dbReference type="Proteomes" id="UP000670776"/>
    </source>
</evidence>
<dbReference type="NCBIfam" id="TIGR03025">
    <property type="entry name" value="EPS_sugtrans"/>
    <property type="match status" value="1"/>
</dbReference>
<evidence type="ECO:0000256" key="4">
    <source>
        <dbReference type="ARBA" id="ARBA00022692"/>
    </source>
</evidence>
<keyword evidence="3" id="KW-0808">Transferase</keyword>
<feature type="transmembrane region" description="Helical" evidence="7">
    <location>
        <begin position="9"/>
        <end position="29"/>
    </location>
</feature>
<comment type="similarity">
    <text evidence="2">Belongs to the bacterial sugar transferase family.</text>
</comment>
<feature type="transmembrane region" description="Helical" evidence="7">
    <location>
        <begin position="35"/>
        <end position="51"/>
    </location>
</feature>
<evidence type="ECO:0000256" key="7">
    <source>
        <dbReference type="SAM" id="Phobius"/>
    </source>
</evidence>
<comment type="subcellular location">
    <subcellularLocation>
        <location evidence="1">Membrane</location>
        <topology evidence="1">Multi-pass membrane protein</topology>
    </subcellularLocation>
</comment>
<protein>
    <submittedName>
        <fullName evidence="9">Exopolysaccharide biosynthesis polyprenyl glycosylphosphotransferase</fullName>
    </submittedName>
</protein>
<dbReference type="PANTHER" id="PTHR30576">
    <property type="entry name" value="COLANIC BIOSYNTHESIS UDP-GLUCOSE LIPID CARRIER TRANSFERASE"/>
    <property type="match status" value="1"/>
</dbReference>
<proteinExistence type="inferred from homology"/>
<feature type="transmembrane region" description="Helical" evidence="7">
    <location>
        <begin position="265"/>
        <end position="287"/>
    </location>
</feature>
<reference evidence="9 10" key="1">
    <citation type="submission" date="2021-04" db="EMBL/GenBank/DDBJ databases">
        <title>Mariniflexile gromovii gen. nov., sp. nov., a gliding bacterium isolated from the sea urchin Strongylocentrotus intermedius.</title>
        <authorList>
            <person name="Ko S."/>
            <person name="Le V."/>
            <person name="Ahn C.-Y."/>
            <person name="Oh H.-M."/>
        </authorList>
    </citation>
    <scope>NUCLEOTIDE SEQUENCE [LARGE SCALE GENOMIC DNA]</scope>
    <source>
        <strain evidence="9 10">KCTC 12570</strain>
    </source>
</reference>
<dbReference type="EMBL" id="JAGJCB010000005">
    <property type="protein sequence ID" value="MBP0903730.1"/>
    <property type="molecule type" value="Genomic_DNA"/>
</dbReference>
<dbReference type="Gene3D" id="3.40.50.720">
    <property type="entry name" value="NAD(P)-binding Rossmann-like Domain"/>
    <property type="match status" value="1"/>
</dbReference>
<dbReference type="InterPro" id="IPR017475">
    <property type="entry name" value="EPS_sugar_tfrase"/>
</dbReference>
<evidence type="ECO:0000256" key="1">
    <source>
        <dbReference type="ARBA" id="ARBA00004141"/>
    </source>
</evidence>
<dbReference type="RefSeq" id="WP_209654250.1">
    <property type="nucleotide sequence ID" value="NZ_JAGJCB010000005.1"/>
</dbReference>
<dbReference type="Pfam" id="PF02397">
    <property type="entry name" value="Bac_transf"/>
    <property type="match status" value="1"/>
</dbReference>
<evidence type="ECO:0000313" key="9">
    <source>
        <dbReference type="EMBL" id="MBP0903730.1"/>
    </source>
</evidence>
<evidence type="ECO:0000256" key="6">
    <source>
        <dbReference type="ARBA" id="ARBA00023136"/>
    </source>
</evidence>
<feature type="domain" description="Bacterial sugar transferase" evidence="8">
    <location>
        <begin position="260"/>
        <end position="444"/>
    </location>
</feature>
<dbReference type="Proteomes" id="UP000670776">
    <property type="component" value="Unassembled WGS sequence"/>
</dbReference>
<feature type="transmembrane region" description="Helical" evidence="7">
    <location>
        <begin position="72"/>
        <end position="92"/>
    </location>
</feature>
<evidence type="ECO:0000256" key="2">
    <source>
        <dbReference type="ARBA" id="ARBA00006464"/>
    </source>
</evidence>
<organism evidence="9 10">
    <name type="scientific">Mariniflexile gromovii</name>
    <dbReference type="NCBI Taxonomy" id="362523"/>
    <lineage>
        <taxon>Bacteria</taxon>
        <taxon>Pseudomonadati</taxon>
        <taxon>Bacteroidota</taxon>
        <taxon>Flavobacteriia</taxon>
        <taxon>Flavobacteriales</taxon>
        <taxon>Flavobacteriaceae</taxon>
        <taxon>Mariniflexile</taxon>
    </lineage>
</organism>
<feature type="transmembrane region" description="Helical" evidence="7">
    <location>
        <begin position="98"/>
        <end position="118"/>
    </location>
</feature>
<evidence type="ECO:0000256" key="5">
    <source>
        <dbReference type="ARBA" id="ARBA00022989"/>
    </source>
</evidence>
<keyword evidence="6 7" id="KW-0472">Membrane</keyword>
<keyword evidence="5 7" id="KW-1133">Transmembrane helix</keyword>
<accession>A0ABS4BUI5</accession>
<comment type="caution">
    <text evidence="9">The sequence shown here is derived from an EMBL/GenBank/DDBJ whole genome shotgun (WGS) entry which is preliminary data.</text>
</comment>
<dbReference type="InterPro" id="IPR003362">
    <property type="entry name" value="Bact_transf"/>
</dbReference>
<evidence type="ECO:0000259" key="8">
    <source>
        <dbReference type="Pfam" id="PF02397"/>
    </source>
</evidence>
<evidence type="ECO:0000256" key="3">
    <source>
        <dbReference type="ARBA" id="ARBA00022679"/>
    </source>
</evidence>